<dbReference type="EMBL" id="JABFTP020000108">
    <property type="protein sequence ID" value="KAL3278522.1"/>
    <property type="molecule type" value="Genomic_DNA"/>
</dbReference>
<name>A0ABD2NJA9_9CUCU</name>
<organism evidence="1 2">
    <name type="scientific">Cryptolaemus montrouzieri</name>
    <dbReference type="NCBI Taxonomy" id="559131"/>
    <lineage>
        <taxon>Eukaryota</taxon>
        <taxon>Metazoa</taxon>
        <taxon>Ecdysozoa</taxon>
        <taxon>Arthropoda</taxon>
        <taxon>Hexapoda</taxon>
        <taxon>Insecta</taxon>
        <taxon>Pterygota</taxon>
        <taxon>Neoptera</taxon>
        <taxon>Endopterygota</taxon>
        <taxon>Coleoptera</taxon>
        <taxon>Polyphaga</taxon>
        <taxon>Cucujiformia</taxon>
        <taxon>Coccinelloidea</taxon>
        <taxon>Coccinellidae</taxon>
        <taxon>Scymninae</taxon>
        <taxon>Scymnini</taxon>
        <taxon>Cryptolaemus</taxon>
    </lineage>
</organism>
<sequence length="248" mass="28217">MVAKREEELTTAGTTFMNQALQKEFDGRTLESIKGQQRAVSYKRKVQEYLESNTSVEKIVPPAFEGATPTRWKGSFAIQYWTSSNNLRSLKLKTPETNNFLLSSAFRRMDGCANNIYLLDMVLKSYRRRLRSVFVAIIDIAKAIVEELLFSSFLHLFGEAESVRRSLTRLMHSIVVRLRERHGRGRVALMRGPINAPACPIQGHCQAENLIGAVYLSKNNAGVLRQAQRRQKPCVQQKGKCWLDPDVQ</sequence>
<dbReference type="Proteomes" id="UP001516400">
    <property type="component" value="Unassembled WGS sequence"/>
</dbReference>
<gene>
    <name evidence="1" type="ORF">HHI36_024055</name>
</gene>
<evidence type="ECO:0000313" key="2">
    <source>
        <dbReference type="Proteomes" id="UP001516400"/>
    </source>
</evidence>
<comment type="caution">
    <text evidence="1">The sequence shown here is derived from an EMBL/GenBank/DDBJ whole genome shotgun (WGS) entry which is preliminary data.</text>
</comment>
<evidence type="ECO:0000313" key="1">
    <source>
        <dbReference type="EMBL" id="KAL3278522.1"/>
    </source>
</evidence>
<protein>
    <submittedName>
        <fullName evidence="1">Uncharacterized protein</fullName>
    </submittedName>
</protein>
<proteinExistence type="predicted"/>
<accession>A0ABD2NJA9</accession>
<keyword evidence="2" id="KW-1185">Reference proteome</keyword>
<reference evidence="1 2" key="1">
    <citation type="journal article" date="2021" name="BMC Biol.">
        <title>Horizontally acquired antibacterial genes associated with adaptive radiation of ladybird beetles.</title>
        <authorList>
            <person name="Li H.S."/>
            <person name="Tang X.F."/>
            <person name="Huang Y.H."/>
            <person name="Xu Z.Y."/>
            <person name="Chen M.L."/>
            <person name="Du X.Y."/>
            <person name="Qiu B.Y."/>
            <person name="Chen P.T."/>
            <person name="Zhang W."/>
            <person name="Slipinski A."/>
            <person name="Escalona H.E."/>
            <person name="Waterhouse R.M."/>
            <person name="Zwick A."/>
            <person name="Pang H."/>
        </authorList>
    </citation>
    <scope>NUCLEOTIDE SEQUENCE [LARGE SCALE GENOMIC DNA]</scope>
    <source>
        <strain evidence="1">SYSU2018</strain>
    </source>
</reference>
<dbReference type="AlphaFoldDB" id="A0ABD2NJA9"/>